<evidence type="ECO:0000256" key="2">
    <source>
        <dbReference type="SAM" id="Coils"/>
    </source>
</evidence>
<gene>
    <name evidence="4" type="ORF">CSSPJE1EN1_LOCUS11506</name>
</gene>
<reference evidence="4" key="1">
    <citation type="submission" date="2024-02" db="EMBL/GenBank/DDBJ databases">
        <authorList>
            <consortium name="ELIXIR-Norway"/>
            <consortium name="Elixir Norway"/>
        </authorList>
    </citation>
    <scope>NUCLEOTIDE SEQUENCE</scope>
</reference>
<evidence type="ECO:0008006" key="6">
    <source>
        <dbReference type="Google" id="ProtNLM"/>
    </source>
</evidence>
<evidence type="ECO:0000256" key="3">
    <source>
        <dbReference type="SAM" id="MobiDB-lite"/>
    </source>
</evidence>
<comment type="similarity">
    <text evidence="1">Belongs to the Luc7 family.</text>
</comment>
<feature type="compositionally biased region" description="Basic residues" evidence="3">
    <location>
        <begin position="365"/>
        <end position="374"/>
    </location>
</feature>
<proteinExistence type="inferred from homology"/>
<dbReference type="EMBL" id="OZ020113">
    <property type="protein sequence ID" value="CAK9266028.1"/>
    <property type="molecule type" value="Genomic_DNA"/>
</dbReference>
<sequence>MVEAQRALLDELMGTARNLTAEEKKGHRELRWDDKEVCGCYLVRFCPHELFINTKSDLGPCSRIHDPKLKESYEQSTRHDLYVPRFEAELAQFCEKLVQDLDRKVRRGRERLAQDVDLANVVPISTEKSDQLAAIEEKIKRLLEQSENLGEEGKVDEAQALMKKVDALNVEKSLVMQQASNERGLILSQEKKMALCEICGSFLVANDATERTQSHMTGKQHVGFGLVRDYVIEYKARKDKAREEERVAREKDQEEKRKHWENELELDKTAKENGREKEKEKDEKEKEKEKEKKEKERDAPRERHREKEKADRYRDRGRGRDRERDREWDRDLEREKDWEKGRGRERDHRRTRSRSPPLPIESRSPIRHHSRRWSRSPDHRV</sequence>
<dbReference type="InterPro" id="IPR004882">
    <property type="entry name" value="Luc7-rel"/>
</dbReference>
<dbReference type="PANTHER" id="PTHR12375">
    <property type="entry name" value="RNA-BINDING PROTEIN LUC7-RELATED"/>
    <property type="match status" value="1"/>
</dbReference>
<keyword evidence="2" id="KW-0175">Coiled coil</keyword>
<keyword evidence="5" id="KW-1185">Reference proteome</keyword>
<feature type="compositionally biased region" description="Basic and acidic residues" evidence="3">
    <location>
        <begin position="241"/>
        <end position="348"/>
    </location>
</feature>
<feature type="region of interest" description="Disordered" evidence="3">
    <location>
        <begin position="241"/>
        <end position="381"/>
    </location>
</feature>
<evidence type="ECO:0000313" key="5">
    <source>
        <dbReference type="Proteomes" id="UP001497444"/>
    </source>
</evidence>
<dbReference type="Proteomes" id="UP001497444">
    <property type="component" value="Chromosome 18"/>
</dbReference>
<evidence type="ECO:0000313" key="4">
    <source>
        <dbReference type="EMBL" id="CAK9266028.1"/>
    </source>
</evidence>
<accession>A0ABP0WGM2</accession>
<name>A0ABP0WGM2_9BRYO</name>
<organism evidence="4 5">
    <name type="scientific">Sphagnum jensenii</name>
    <dbReference type="NCBI Taxonomy" id="128206"/>
    <lineage>
        <taxon>Eukaryota</taxon>
        <taxon>Viridiplantae</taxon>
        <taxon>Streptophyta</taxon>
        <taxon>Embryophyta</taxon>
        <taxon>Bryophyta</taxon>
        <taxon>Sphagnophytina</taxon>
        <taxon>Sphagnopsida</taxon>
        <taxon>Sphagnales</taxon>
        <taxon>Sphagnaceae</taxon>
        <taxon>Sphagnum</taxon>
    </lineage>
</organism>
<feature type="coiled-coil region" evidence="2">
    <location>
        <begin position="125"/>
        <end position="152"/>
    </location>
</feature>
<evidence type="ECO:0000256" key="1">
    <source>
        <dbReference type="ARBA" id="ARBA00005655"/>
    </source>
</evidence>
<protein>
    <recommendedName>
        <fullName evidence="6">Luc7-like protein 3</fullName>
    </recommendedName>
</protein>
<dbReference type="Pfam" id="PF03194">
    <property type="entry name" value="LUC7"/>
    <property type="match status" value="1"/>
</dbReference>